<reference evidence="4" key="1">
    <citation type="journal article" date="2011" name="Nat. Commun.">
        <title>Effector diversification within compartments of the Leptosphaeria maculans genome affected by Repeat-Induced Point mutations.</title>
        <authorList>
            <person name="Rouxel T."/>
            <person name="Grandaubert J."/>
            <person name="Hane J.K."/>
            <person name="Hoede C."/>
            <person name="van de Wouw A.P."/>
            <person name="Couloux A."/>
            <person name="Dominguez V."/>
            <person name="Anthouard V."/>
            <person name="Bally P."/>
            <person name="Bourras S."/>
            <person name="Cozijnsen A.J."/>
            <person name="Ciuffetti L.M."/>
            <person name="Degrave A."/>
            <person name="Dilmaghani A."/>
            <person name="Duret L."/>
            <person name="Fudal I."/>
            <person name="Goodwin S.B."/>
            <person name="Gout L."/>
            <person name="Glaser N."/>
            <person name="Linglin J."/>
            <person name="Kema G.H.J."/>
            <person name="Lapalu N."/>
            <person name="Lawrence C.B."/>
            <person name="May K."/>
            <person name="Meyer M."/>
            <person name="Ollivier B."/>
            <person name="Poulain J."/>
            <person name="Schoch C.L."/>
            <person name="Simon A."/>
            <person name="Spatafora J.W."/>
            <person name="Stachowiak A."/>
            <person name="Turgeon B.G."/>
            <person name="Tyler B.M."/>
            <person name="Vincent D."/>
            <person name="Weissenbach J."/>
            <person name="Amselem J."/>
            <person name="Quesneville H."/>
            <person name="Oliver R.P."/>
            <person name="Wincker P."/>
            <person name="Balesdent M.-H."/>
            <person name="Howlett B.J."/>
        </authorList>
    </citation>
    <scope>NUCLEOTIDE SEQUENCE [LARGE SCALE GENOMIC DNA]</scope>
    <source>
        <strain evidence="4">JN3 / isolate v23.1.3 / race Av1-4-5-6-7-8</strain>
    </source>
</reference>
<feature type="region of interest" description="Disordered" evidence="1">
    <location>
        <begin position="215"/>
        <end position="246"/>
    </location>
</feature>
<dbReference type="AlphaFoldDB" id="E5R428"/>
<dbReference type="PANTHER" id="PTHR47843:SF2">
    <property type="entry name" value="BTB DOMAIN-CONTAINING PROTEIN"/>
    <property type="match status" value="1"/>
</dbReference>
<sequence length="246" mass="28335">MAYEGYKELCRLSSFIRQGRFAVVEIGPVHTQYHIHAALLSKHSKFFKKALNGPWKEAKERVVKLEDVECATFDVFTDWLYTQRLPEFYTFNNLRISEKDCVHAGQAKIIKALILAERILAPKFRQTIMESLASDMICHGTPASYTAITTAFEQLPKENHVLRLLIHVQCAFYRPREYDNGVADLQNIRLPNEFLVGVIMRYAEILASPQESIDLNPLDYCYDDDEDDEDDEDGEDGEDDEDDEAM</sequence>
<dbReference type="Pfam" id="PF00651">
    <property type="entry name" value="BTB"/>
    <property type="match status" value="1"/>
</dbReference>
<dbReference type="SUPFAM" id="SSF54695">
    <property type="entry name" value="POZ domain"/>
    <property type="match status" value="1"/>
</dbReference>
<gene>
    <name evidence="3" type="ORF">LEMA_P045110.1</name>
</gene>
<dbReference type="InterPro" id="IPR000210">
    <property type="entry name" value="BTB/POZ_dom"/>
</dbReference>
<proteinExistence type="predicted"/>
<dbReference type="PANTHER" id="PTHR47843">
    <property type="entry name" value="BTB DOMAIN-CONTAINING PROTEIN-RELATED"/>
    <property type="match status" value="1"/>
</dbReference>
<dbReference type="HOGENOM" id="CLU_068279_2_2_1"/>
<dbReference type="InParanoid" id="E5R428"/>
<keyword evidence="4" id="KW-1185">Reference proteome</keyword>
<dbReference type="OMA" id="WERVAIS"/>
<dbReference type="InterPro" id="IPR011333">
    <property type="entry name" value="SKP1/BTB/POZ_sf"/>
</dbReference>
<evidence type="ECO:0000313" key="3">
    <source>
        <dbReference type="EMBL" id="CBX91805.1"/>
    </source>
</evidence>
<feature type="compositionally biased region" description="Acidic residues" evidence="1">
    <location>
        <begin position="221"/>
        <end position="246"/>
    </location>
</feature>
<dbReference type="eggNOG" id="ENOG502T17B">
    <property type="taxonomic scope" value="Eukaryota"/>
</dbReference>
<dbReference type="PROSITE" id="PS50097">
    <property type="entry name" value="BTB"/>
    <property type="match status" value="1"/>
</dbReference>
<protein>
    <recommendedName>
        <fullName evidence="2">BTB domain-containing protein</fullName>
    </recommendedName>
</protein>
<dbReference type="STRING" id="985895.E5R428"/>
<feature type="domain" description="BTB" evidence="2">
    <location>
        <begin position="20"/>
        <end position="85"/>
    </location>
</feature>
<dbReference type="EMBL" id="FP929083">
    <property type="protein sequence ID" value="CBX91805.1"/>
    <property type="molecule type" value="Genomic_DNA"/>
</dbReference>
<dbReference type="OrthoDB" id="194443at2759"/>
<dbReference type="Proteomes" id="UP000002668">
    <property type="component" value="Genome"/>
</dbReference>
<dbReference type="CDD" id="cd18186">
    <property type="entry name" value="BTB_POZ_ZBTB_KLHL-like"/>
    <property type="match status" value="1"/>
</dbReference>
<dbReference type="VEuPathDB" id="FungiDB:LEMA_P045110.1"/>
<evidence type="ECO:0000256" key="1">
    <source>
        <dbReference type="SAM" id="MobiDB-lite"/>
    </source>
</evidence>
<evidence type="ECO:0000313" key="4">
    <source>
        <dbReference type="Proteomes" id="UP000002668"/>
    </source>
</evidence>
<dbReference type="Gene3D" id="3.30.710.10">
    <property type="entry name" value="Potassium Channel Kv1.1, Chain A"/>
    <property type="match status" value="1"/>
</dbReference>
<evidence type="ECO:0000259" key="2">
    <source>
        <dbReference type="PROSITE" id="PS50097"/>
    </source>
</evidence>
<organism evidence="4">
    <name type="scientific">Leptosphaeria maculans (strain JN3 / isolate v23.1.3 / race Av1-4-5-6-7-8)</name>
    <name type="common">Blackleg fungus</name>
    <name type="synonym">Phoma lingam</name>
    <dbReference type="NCBI Taxonomy" id="985895"/>
    <lineage>
        <taxon>Eukaryota</taxon>
        <taxon>Fungi</taxon>
        <taxon>Dikarya</taxon>
        <taxon>Ascomycota</taxon>
        <taxon>Pezizomycotina</taxon>
        <taxon>Dothideomycetes</taxon>
        <taxon>Pleosporomycetidae</taxon>
        <taxon>Pleosporales</taxon>
        <taxon>Pleosporineae</taxon>
        <taxon>Leptosphaeriaceae</taxon>
        <taxon>Plenodomus</taxon>
        <taxon>Plenodomus lingam/Leptosphaeria maculans species complex</taxon>
    </lineage>
</organism>
<name>E5R428_LEPMJ</name>
<accession>E5R428</accession>